<dbReference type="SUPFAM" id="SSF51735">
    <property type="entry name" value="NAD(P)-binding Rossmann-fold domains"/>
    <property type="match status" value="1"/>
</dbReference>
<accession>A0A2T2WNB4</accession>
<evidence type="ECO:0000256" key="1">
    <source>
        <dbReference type="ARBA" id="ARBA00006484"/>
    </source>
</evidence>
<dbReference type="NCBIfam" id="NF005559">
    <property type="entry name" value="PRK07231.1"/>
    <property type="match status" value="1"/>
</dbReference>
<dbReference type="InterPro" id="IPR002347">
    <property type="entry name" value="SDR_fam"/>
</dbReference>
<organism evidence="3 4">
    <name type="scientific">Sulfobacillus acidophilus</name>
    <dbReference type="NCBI Taxonomy" id="53633"/>
    <lineage>
        <taxon>Bacteria</taxon>
        <taxon>Bacillati</taxon>
        <taxon>Bacillota</taxon>
        <taxon>Clostridia</taxon>
        <taxon>Eubacteriales</taxon>
        <taxon>Clostridiales Family XVII. Incertae Sedis</taxon>
        <taxon>Sulfobacillus</taxon>
    </lineage>
</organism>
<keyword evidence="2" id="KW-0560">Oxidoreductase</keyword>
<evidence type="ECO:0000256" key="2">
    <source>
        <dbReference type="ARBA" id="ARBA00023002"/>
    </source>
</evidence>
<name>A0A2T2WNB4_9FIRM</name>
<proteinExistence type="inferred from homology"/>
<evidence type="ECO:0000313" key="4">
    <source>
        <dbReference type="Proteomes" id="UP000241848"/>
    </source>
</evidence>
<gene>
    <name evidence="3" type="ORF">C7B45_01545</name>
</gene>
<comment type="similarity">
    <text evidence="1">Belongs to the short-chain dehydrogenases/reductases (SDR) family.</text>
</comment>
<reference evidence="3 4" key="1">
    <citation type="journal article" date="2014" name="BMC Genomics">
        <title>Comparison of environmental and isolate Sulfobacillus genomes reveals diverse carbon, sulfur, nitrogen, and hydrogen metabolisms.</title>
        <authorList>
            <person name="Justice N.B."/>
            <person name="Norman A."/>
            <person name="Brown C.T."/>
            <person name="Singh A."/>
            <person name="Thomas B.C."/>
            <person name="Banfield J.F."/>
        </authorList>
    </citation>
    <scope>NUCLEOTIDE SEQUENCE [LARGE SCALE GENOMIC DNA]</scope>
    <source>
        <strain evidence="3">AMDSBA3</strain>
    </source>
</reference>
<dbReference type="AlphaFoldDB" id="A0A2T2WNB4"/>
<dbReference type="FunFam" id="3.40.50.720:FF:000084">
    <property type="entry name" value="Short-chain dehydrogenase reductase"/>
    <property type="match status" value="1"/>
</dbReference>
<dbReference type="GO" id="GO:0016491">
    <property type="term" value="F:oxidoreductase activity"/>
    <property type="evidence" value="ECO:0007669"/>
    <property type="project" value="UniProtKB-KW"/>
</dbReference>
<dbReference type="Gene3D" id="3.40.50.720">
    <property type="entry name" value="NAD(P)-binding Rossmann-like Domain"/>
    <property type="match status" value="1"/>
</dbReference>
<dbReference type="GO" id="GO:0008206">
    <property type="term" value="P:bile acid metabolic process"/>
    <property type="evidence" value="ECO:0007669"/>
    <property type="project" value="UniProtKB-ARBA"/>
</dbReference>
<dbReference type="PRINTS" id="PR00081">
    <property type="entry name" value="GDHRDH"/>
</dbReference>
<evidence type="ECO:0000313" key="3">
    <source>
        <dbReference type="EMBL" id="PSR23727.1"/>
    </source>
</evidence>
<sequence length="249" mass="26504">MGRVSGKVALVTGAARGQGEAEAALLAHEGAHVCLTDVLSDEGQAVAKRLQTIGHDVLFESLDVRQEGQWDHVVRHIVERWGRLDILVNNAGIFSHEGVLDSSLALWHDILEVNQTGVFLGIKTVAPVMMQQRSGSIINISSIYGLVGSGSAAAYQATKGAIRLLTKTAAIELAPFSVRVNSVHPGVIDTEMLRRTKAEGRLAAVNRLTALPRLGTAQDVAYGVLYLASEEAAFVTGSELIIDGGYTAR</sequence>
<protein>
    <submittedName>
        <fullName evidence="3">Cyclopentanol dehydrogenase</fullName>
    </submittedName>
</protein>
<dbReference type="InterPro" id="IPR036291">
    <property type="entry name" value="NAD(P)-bd_dom_sf"/>
</dbReference>
<dbReference type="PANTHER" id="PTHR24321:SF15">
    <property type="entry name" value="OXIDOREDUCTASE UCPA"/>
    <property type="match status" value="1"/>
</dbReference>
<dbReference type="EMBL" id="PXYV01000003">
    <property type="protein sequence ID" value="PSR23727.1"/>
    <property type="molecule type" value="Genomic_DNA"/>
</dbReference>
<dbReference type="Pfam" id="PF13561">
    <property type="entry name" value="adh_short_C2"/>
    <property type="match status" value="1"/>
</dbReference>
<dbReference type="Proteomes" id="UP000241848">
    <property type="component" value="Unassembled WGS sequence"/>
</dbReference>
<dbReference type="PRINTS" id="PR00080">
    <property type="entry name" value="SDRFAMILY"/>
</dbReference>
<comment type="caution">
    <text evidence="3">The sequence shown here is derived from an EMBL/GenBank/DDBJ whole genome shotgun (WGS) entry which is preliminary data.</text>
</comment>
<dbReference type="PANTHER" id="PTHR24321">
    <property type="entry name" value="DEHYDROGENASES, SHORT CHAIN"/>
    <property type="match status" value="1"/>
</dbReference>